<gene>
    <name evidence="2" type="primary">PARPA_13053.1 scaffold 45703</name>
</gene>
<dbReference type="AlphaFoldDB" id="A0A0B7NJG6"/>
<dbReference type="EMBL" id="LN733886">
    <property type="protein sequence ID" value="CEP18746.1"/>
    <property type="molecule type" value="Genomic_DNA"/>
</dbReference>
<dbReference type="STRING" id="35722.A0A0B7NJG6"/>
<feature type="compositionally biased region" description="Polar residues" evidence="1">
    <location>
        <begin position="233"/>
        <end position="257"/>
    </location>
</feature>
<protein>
    <submittedName>
        <fullName evidence="2">Uncharacterized protein</fullName>
    </submittedName>
</protein>
<feature type="compositionally biased region" description="Polar residues" evidence="1">
    <location>
        <begin position="277"/>
        <end position="287"/>
    </location>
</feature>
<evidence type="ECO:0000313" key="3">
    <source>
        <dbReference type="Proteomes" id="UP000054107"/>
    </source>
</evidence>
<organism evidence="2 3">
    <name type="scientific">Parasitella parasitica</name>
    <dbReference type="NCBI Taxonomy" id="35722"/>
    <lineage>
        <taxon>Eukaryota</taxon>
        <taxon>Fungi</taxon>
        <taxon>Fungi incertae sedis</taxon>
        <taxon>Mucoromycota</taxon>
        <taxon>Mucoromycotina</taxon>
        <taxon>Mucoromycetes</taxon>
        <taxon>Mucorales</taxon>
        <taxon>Mucorineae</taxon>
        <taxon>Mucoraceae</taxon>
        <taxon>Parasitella</taxon>
    </lineage>
</organism>
<sequence>MSTMMMNDNDTKKTYVVGAGCVVAPSVNHNNNDKLVQQLLKKLDEGSETILNLRSLLTLKSAELNQLVHQLELIDQVLANVENGTEQMEIVLKDVLSSKNQQHKLVDAEATLDTAIKSACSLYSIDLYSVNNKQSPPIKTASIMNKIADILDELNIRSTLDLYKNGKSTLLKKRLPSSMDKIKQLGSNIRTQVRNYQIYTRNAPFMYGKEDIITILDREDHAIASTKLSHYNTLNKQQQQQPTEKSFRTSCSSTNTPAKKRQSCSLSSPTKLKSKSATNTPKSTLQMISRPTLTFMAKCREKKAMNNGPGSTLRLRNMLAKRNPSLKMVSEQMVIGSTVY</sequence>
<name>A0A0B7NJG6_9FUNG</name>
<keyword evidence="3" id="KW-1185">Reference proteome</keyword>
<accession>A0A0B7NJG6</accession>
<dbReference type="Proteomes" id="UP000054107">
    <property type="component" value="Unassembled WGS sequence"/>
</dbReference>
<reference evidence="2 3" key="1">
    <citation type="submission" date="2014-09" db="EMBL/GenBank/DDBJ databases">
        <authorList>
            <person name="Ellenberger Sabrina"/>
        </authorList>
    </citation>
    <scope>NUCLEOTIDE SEQUENCE [LARGE SCALE GENOMIC DNA]</scope>
    <source>
        <strain evidence="2 3">CBS 412.66</strain>
    </source>
</reference>
<feature type="region of interest" description="Disordered" evidence="1">
    <location>
        <begin position="233"/>
        <end position="287"/>
    </location>
</feature>
<evidence type="ECO:0000256" key="1">
    <source>
        <dbReference type="SAM" id="MobiDB-lite"/>
    </source>
</evidence>
<proteinExistence type="predicted"/>
<dbReference type="OrthoDB" id="2281507at2759"/>
<evidence type="ECO:0000313" key="2">
    <source>
        <dbReference type="EMBL" id="CEP18746.1"/>
    </source>
</evidence>